<sequence length="88" mass="9253">MSFGYGITGPKAVARAAVFGDLAYEAKVRVNDTGDAGVIFRVSEAGIGADSYRGYYAGISAEKKQVVLGKADHRWLELKTAPFGNPAG</sequence>
<dbReference type="AlphaFoldDB" id="A0A060C2Q4"/>
<accession>A0A060C2Q4</accession>
<reference evidence="1" key="1">
    <citation type="journal article" date="2013" name="Environ. Microbiol.">
        <title>Seasonally variable intestinal metagenomes of the red palm weevil (Rhynchophorus ferrugineus).</title>
        <authorList>
            <person name="Jia S."/>
            <person name="Zhang X."/>
            <person name="Zhang G."/>
            <person name="Yin A."/>
            <person name="Zhang S."/>
            <person name="Li F."/>
            <person name="Wang L."/>
            <person name="Zhao D."/>
            <person name="Yun Q."/>
            <person name="Tala"/>
            <person name="Wang J."/>
            <person name="Sun G."/>
            <person name="Baabdullah M."/>
            <person name="Yu X."/>
            <person name="Hu S."/>
            <person name="Al-Mssallem I.S."/>
            <person name="Yu J."/>
        </authorList>
    </citation>
    <scope>NUCLEOTIDE SEQUENCE</scope>
</reference>
<organism evidence="1">
    <name type="scientific">uncultured Stigmatella sp</name>
    <dbReference type="NCBI Taxonomy" id="290608"/>
    <lineage>
        <taxon>Bacteria</taxon>
        <taxon>Pseudomonadati</taxon>
        <taxon>Myxococcota</taxon>
        <taxon>Myxococcia</taxon>
        <taxon>Myxococcales</taxon>
        <taxon>Cystobacterineae</taxon>
        <taxon>Archangiaceae</taxon>
        <taxon>Stigmatella</taxon>
        <taxon>environmental samples</taxon>
    </lineage>
</organism>
<name>A0A060C2Q4_9BACT</name>
<proteinExistence type="predicted"/>
<dbReference type="Gene3D" id="2.60.120.560">
    <property type="entry name" value="Exo-inulinase, domain 1"/>
    <property type="match status" value="1"/>
</dbReference>
<evidence type="ECO:0000313" key="1">
    <source>
        <dbReference type="EMBL" id="AIA90918.1"/>
    </source>
</evidence>
<dbReference type="EMBL" id="KF123613">
    <property type="protein sequence ID" value="AIA90918.1"/>
    <property type="molecule type" value="Genomic_DNA"/>
</dbReference>
<protein>
    <submittedName>
        <fullName evidence="1">CAZy families GH43 protein</fullName>
    </submittedName>
</protein>